<evidence type="ECO:0000313" key="7">
    <source>
        <dbReference type="EMBL" id="ASG21735.1"/>
    </source>
</evidence>
<dbReference type="InterPro" id="IPR000412">
    <property type="entry name" value="ABC_2_transport"/>
</dbReference>
<proteinExistence type="inferred from homology"/>
<dbReference type="PANTHER" id="PTHR43332:SF2">
    <property type="entry name" value="INNER MEMBRANE TRANSPORT PERMEASE YADH"/>
    <property type="match status" value="1"/>
</dbReference>
<feature type="transmembrane region" description="Helical" evidence="5">
    <location>
        <begin position="161"/>
        <end position="185"/>
    </location>
</feature>
<keyword evidence="8" id="KW-1185">Reference proteome</keyword>
<dbReference type="InterPro" id="IPR013525">
    <property type="entry name" value="ABC2_TM"/>
</dbReference>
<feature type="domain" description="ABC transmembrane type-2" evidence="6">
    <location>
        <begin position="43"/>
        <end position="272"/>
    </location>
</feature>
<dbReference type="PIRSF" id="PIRSF006648">
    <property type="entry name" value="DrrB"/>
    <property type="match status" value="1"/>
</dbReference>
<comment type="caution">
    <text evidence="5">Lacks conserved residue(s) required for the propagation of feature annotation.</text>
</comment>
<dbReference type="GO" id="GO:0043190">
    <property type="term" value="C:ATP-binding cassette (ABC) transporter complex"/>
    <property type="evidence" value="ECO:0007669"/>
    <property type="project" value="InterPro"/>
</dbReference>
<dbReference type="PROSITE" id="PS51012">
    <property type="entry name" value="ABC_TM2"/>
    <property type="match status" value="1"/>
</dbReference>
<dbReference type="AlphaFoldDB" id="A0A248JSS3"/>
<feature type="transmembrane region" description="Helical" evidence="5">
    <location>
        <begin position="44"/>
        <end position="67"/>
    </location>
</feature>
<dbReference type="InterPro" id="IPR052522">
    <property type="entry name" value="ABC-2_transport_permease"/>
</dbReference>
<gene>
    <name evidence="7" type="ORF">Y958_00550</name>
</gene>
<name>A0A248JSS3_9PROT</name>
<keyword evidence="4 5" id="KW-0472">Membrane</keyword>
<comment type="similarity">
    <text evidence="5">Belongs to the ABC-2 integral membrane protein family.</text>
</comment>
<keyword evidence="5" id="KW-0813">Transport</keyword>
<keyword evidence="3 5" id="KW-1133">Transmembrane helix</keyword>
<dbReference type="PANTHER" id="PTHR43332">
    <property type="entry name" value="INNER MEMBRANE TRANSPORT PERMEASE YADH-RELATED"/>
    <property type="match status" value="1"/>
</dbReference>
<evidence type="ECO:0000259" key="6">
    <source>
        <dbReference type="PROSITE" id="PS51012"/>
    </source>
</evidence>
<dbReference type="Pfam" id="PF01061">
    <property type="entry name" value="ABC2_membrane"/>
    <property type="match status" value="1"/>
</dbReference>
<comment type="subcellular location">
    <subcellularLocation>
        <location evidence="5">Cell inner membrane</location>
        <topology evidence="5">Multi-pass membrane protein</topology>
    </subcellularLocation>
    <subcellularLocation>
        <location evidence="1">Membrane</location>
        <topology evidence="1">Multi-pass membrane protein</topology>
    </subcellularLocation>
</comment>
<evidence type="ECO:0000256" key="1">
    <source>
        <dbReference type="ARBA" id="ARBA00004141"/>
    </source>
</evidence>
<dbReference type="Proteomes" id="UP000197153">
    <property type="component" value="Chromosome 1"/>
</dbReference>
<feature type="transmembrane region" description="Helical" evidence="5">
    <location>
        <begin position="126"/>
        <end position="149"/>
    </location>
</feature>
<keyword evidence="2 5" id="KW-0812">Transmembrane</keyword>
<accession>A0A248JSS3</accession>
<reference evidence="7 8" key="1">
    <citation type="submission" date="2017-06" db="EMBL/GenBank/DDBJ databases">
        <title>Complete genome sequence of Nitrospirillum amazonense strain CBAmC, an endophytic nitrogen-fixing and plant growth-promoting bacterium, isolated from sugarcane.</title>
        <authorList>
            <person name="Schwab S."/>
            <person name="dos Santos Teixeira K.R."/>
            <person name="Simoes Araujo J.L."/>
            <person name="Soares Vidal M."/>
            <person name="Borges de Freitas H.R."/>
            <person name="Rivello Crivelaro A.L."/>
            <person name="Bueno de Camargo Nunes A."/>
            <person name="dos Santos C.M."/>
            <person name="Palmeira da Silva Rosa D."/>
            <person name="da Silva Padilha D."/>
            <person name="da Silva E."/>
            <person name="Araujo Terra L."/>
            <person name="Soares Mendes V."/>
            <person name="Farinelli L."/>
            <person name="Magalhaes Cruz L."/>
            <person name="Baldani J.I."/>
        </authorList>
    </citation>
    <scope>NUCLEOTIDE SEQUENCE [LARGE SCALE GENOMIC DNA]</scope>
    <source>
        <strain evidence="7 8">CBAmC</strain>
    </source>
</reference>
<dbReference type="KEGG" id="nao:Y958_00550"/>
<evidence type="ECO:0000256" key="2">
    <source>
        <dbReference type="ARBA" id="ARBA00022692"/>
    </source>
</evidence>
<feature type="transmembrane region" description="Helical" evidence="5">
    <location>
        <begin position="247"/>
        <end position="266"/>
    </location>
</feature>
<dbReference type="EMBL" id="CP022110">
    <property type="protein sequence ID" value="ASG21735.1"/>
    <property type="molecule type" value="Genomic_DNA"/>
</dbReference>
<evidence type="ECO:0000313" key="8">
    <source>
        <dbReference type="Proteomes" id="UP000197153"/>
    </source>
</evidence>
<evidence type="ECO:0000256" key="5">
    <source>
        <dbReference type="RuleBase" id="RU361157"/>
    </source>
</evidence>
<dbReference type="GO" id="GO:0140359">
    <property type="term" value="F:ABC-type transporter activity"/>
    <property type="evidence" value="ECO:0007669"/>
    <property type="project" value="InterPro"/>
</dbReference>
<evidence type="ECO:0000256" key="3">
    <source>
        <dbReference type="ARBA" id="ARBA00022989"/>
    </source>
</evidence>
<feature type="transmembrane region" description="Helical" evidence="5">
    <location>
        <begin position="192"/>
        <end position="212"/>
    </location>
</feature>
<keyword evidence="5" id="KW-1003">Cell membrane</keyword>
<organism evidence="7 8">
    <name type="scientific">Nitrospirillum viridazoti CBAmc</name>
    <dbReference type="NCBI Taxonomy" id="1441467"/>
    <lineage>
        <taxon>Bacteria</taxon>
        <taxon>Pseudomonadati</taxon>
        <taxon>Pseudomonadota</taxon>
        <taxon>Alphaproteobacteria</taxon>
        <taxon>Rhodospirillales</taxon>
        <taxon>Azospirillaceae</taxon>
        <taxon>Nitrospirillum</taxon>
        <taxon>Nitrospirillum viridazoti</taxon>
    </lineage>
</organism>
<evidence type="ECO:0000256" key="4">
    <source>
        <dbReference type="ARBA" id="ARBA00023136"/>
    </source>
</evidence>
<dbReference type="InterPro" id="IPR047817">
    <property type="entry name" value="ABC2_TM_bact-type"/>
</dbReference>
<sequence>MLQQSPLSGIAAATPVPAPRALGAINWVGFTTLTKREIRRFLKVWVQTIAAPVVTTLLFYSVFALALGGVVRMVGDVPFLRFLGPGLIMMGMAQNAFANTSSSVLVSKVQGNIVDVLMPPLSPFEFVSAFVTGGIVRGLMVGLVTWVVIQLVVPLGLHAPFYVLFHAVMASMLLSLLGLIGGIWADKFDHMAAITNFVITPLSFLSGTFYTLDSAPRFFHTVAHVNPFFYFIDGFRYGFIGRTDGTLGTGIAVMLGINLVLWLVALRMVSTGYKLKA</sequence>
<protein>
    <recommendedName>
        <fullName evidence="5">Transport permease protein</fullName>
    </recommendedName>
</protein>